<dbReference type="InterPro" id="IPR040442">
    <property type="entry name" value="Pyrv_kinase-like_dom_sf"/>
</dbReference>
<dbReference type="PANTHER" id="PTHR42905:SF16">
    <property type="entry name" value="CARBOXYPHOSPHONOENOLPYRUVATE PHOSPHONOMUTASE-LIKE PROTEIN (AFU_ORTHOLOGUE AFUA_5G07230)"/>
    <property type="match status" value="1"/>
</dbReference>
<sequence length="254" mass="28544">MISFKSLHQEEEPLLLGNVWNAQSAKVHENLGYKALATSSSAVAMSLGYEDGEQMSFEEYFYIIKRIKASVSIPLSVDLEGGYGSTPEIIVSNIIKLLEIGVVGINLEDTHIVDGERRLLSREVFFEKLRHILTMLKERRSEIFINIRTDPFLLGIENALEETIERIKLFETLNVDGIFVPGMTHIEDIQTVANATSLPINVMGLPDLPDFETLKSAGVKRITSGAFLNRHIYRELERISDTVTNNKSFAALFI</sequence>
<reference evidence="1 2" key="1">
    <citation type="submission" date="2016-10" db="EMBL/GenBank/DDBJ databases">
        <authorList>
            <person name="Varghese N."/>
            <person name="Submissions S."/>
        </authorList>
    </citation>
    <scope>NUCLEOTIDE SEQUENCE [LARGE SCALE GENOMIC DNA]</scope>
    <source>
        <strain evidence="1 2">DSM 19299</strain>
    </source>
</reference>
<comment type="caution">
    <text evidence="1">The sequence shown here is derived from an EMBL/GenBank/DDBJ whole genome shotgun (WGS) entry which is preliminary data.</text>
</comment>
<dbReference type="EMBL" id="FNEG01000001">
    <property type="protein sequence ID" value="SDI26825.1"/>
    <property type="molecule type" value="Genomic_DNA"/>
</dbReference>
<accession>A0ABY0PFE5</accession>
<protein>
    <submittedName>
        <fullName evidence="1">2-Methylisocitrate lyase, PEP mutase family</fullName>
    </submittedName>
</protein>
<dbReference type="Gene3D" id="3.20.20.60">
    <property type="entry name" value="Phosphoenolpyruvate-binding domains"/>
    <property type="match status" value="1"/>
</dbReference>
<organism evidence="1 2">
    <name type="scientific">Chryseobacterium jejuense</name>
    <dbReference type="NCBI Taxonomy" id="445960"/>
    <lineage>
        <taxon>Bacteria</taxon>
        <taxon>Pseudomonadati</taxon>
        <taxon>Bacteroidota</taxon>
        <taxon>Flavobacteriia</taxon>
        <taxon>Flavobacteriales</taxon>
        <taxon>Weeksellaceae</taxon>
        <taxon>Chryseobacterium group</taxon>
        <taxon>Chryseobacterium</taxon>
    </lineage>
</organism>
<evidence type="ECO:0000313" key="2">
    <source>
        <dbReference type="Proteomes" id="UP000199426"/>
    </source>
</evidence>
<dbReference type="InterPro" id="IPR039556">
    <property type="entry name" value="ICL/PEPM"/>
</dbReference>
<keyword evidence="2" id="KW-1185">Reference proteome</keyword>
<dbReference type="RefSeq" id="WP_089733498.1">
    <property type="nucleotide sequence ID" value="NZ_FNEG01000001.1"/>
</dbReference>
<evidence type="ECO:0000313" key="1">
    <source>
        <dbReference type="EMBL" id="SDI26825.1"/>
    </source>
</evidence>
<dbReference type="InterPro" id="IPR015813">
    <property type="entry name" value="Pyrv/PenolPyrv_kinase-like_dom"/>
</dbReference>
<dbReference type="CDD" id="cd00377">
    <property type="entry name" value="ICL_PEPM"/>
    <property type="match status" value="1"/>
</dbReference>
<proteinExistence type="predicted"/>
<name>A0ABY0PFE5_CHRJE</name>
<dbReference type="SUPFAM" id="SSF51621">
    <property type="entry name" value="Phosphoenolpyruvate/pyruvate domain"/>
    <property type="match status" value="1"/>
</dbReference>
<dbReference type="GO" id="GO:0016829">
    <property type="term" value="F:lyase activity"/>
    <property type="evidence" value="ECO:0007669"/>
    <property type="project" value="UniProtKB-KW"/>
</dbReference>
<dbReference type="PANTHER" id="PTHR42905">
    <property type="entry name" value="PHOSPHOENOLPYRUVATE CARBOXYLASE"/>
    <property type="match status" value="1"/>
</dbReference>
<dbReference type="Proteomes" id="UP000199426">
    <property type="component" value="Unassembled WGS sequence"/>
</dbReference>
<gene>
    <name evidence="1" type="ORF">SAMN05421542_0647</name>
</gene>
<dbReference type="Pfam" id="PF13714">
    <property type="entry name" value="PEP_mutase"/>
    <property type="match status" value="1"/>
</dbReference>
<keyword evidence="1" id="KW-0456">Lyase</keyword>